<keyword evidence="2 7" id="KW-0813">Transport</keyword>
<dbReference type="OrthoDB" id="157184at2"/>
<dbReference type="CDD" id="cd06261">
    <property type="entry name" value="TM_PBP2"/>
    <property type="match status" value="1"/>
</dbReference>
<dbReference type="Proteomes" id="UP000316330">
    <property type="component" value="Unassembled WGS sequence"/>
</dbReference>
<feature type="domain" description="ABC transmembrane type-1" evidence="8">
    <location>
        <begin position="68"/>
        <end position="264"/>
    </location>
</feature>
<evidence type="ECO:0000256" key="5">
    <source>
        <dbReference type="ARBA" id="ARBA00022989"/>
    </source>
</evidence>
<sequence>MEKILNFIIYSFLGLFAIGSLLPFWMVLINSFATESSLIQDGFQLWPSEFGLGAYRFLLKGHQVLNSYGITLIVTIAGTAVALWVTAAFAYVLAHPKIKYNNLLSMMTYIPMVFGTGLVGFYLLIVNWLNLKDTVWALILPYLVNPFLAFIFVAFYRTLPYEINESATVDGANEWRIFFQIVRPIVTPVMVTVGLFYALQYWNDWWLGLLFIDKSEMYPLQILLRQLLGSADALKLSATYGISPPSTGIKLAMVIITIGPIIFAYPFIQKYFVKGLTIGAVKG</sequence>
<comment type="caution">
    <text evidence="9">The sequence shown here is derived from an EMBL/GenBank/DDBJ whole genome shotgun (WGS) entry which is preliminary data.</text>
</comment>
<comment type="subcellular location">
    <subcellularLocation>
        <location evidence="1 7">Cell membrane</location>
        <topology evidence="1 7">Multi-pass membrane protein</topology>
    </subcellularLocation>
</comment>
<dbReference type="InterPro" id="IPR035906">
    <property type="entry name" value="MetI-like_sf"/>
</dbReference>
<evidence type="ECO:0000313" key="10">
    <source>
        <dbReference type="Proteomes" id="UP000316330"/>
    </source>
</evidence>
<dbReference type="RefSeq" id="WP_144706629.1">
    <property type="nucleotide sequence ID" value="NZ_VNJJ01000019.1"/>
</dbReference>
<keyword evidence="10" id="KW-1185">Reference proteome</keyword>
<dbReference type="EMBL" id="VNJJ01000019">
    <property type="protein sequence ID" value="TVX95926.1"/>
    <property type="molecule type" value="Genomic_DNA"/>
</dbReference>
<feature type="transmembrane region" description="Helical" evidence="7">
    <location>
        <begin position="177"/>
        <end position="199"/>
    </location>
</feature>
<dbReference type="PANTHER" id="PTHR43744:SF9">
    <property type="entry name" value="POLYGALACTURONAN_RHAMNOGALACTURONAN TRANSPORT SYSTEM PERMEASE PROTEIN YTCP"/>
    <property type="match status" value="1"/>
</dbReference>
<reference evidence="9 10" key="1">
    <citation type="submission" date="2019-07" db="EMBL/GenBank/DDBJ databases">
        <authorList>
            <person name="Kim J."/>
        </authorList>
    </citation>
    <scope>NUCLEOTIDE SEQUENCE [LARGE SCALE GENOMIC DNA]</scope>
    <source>
        <strain evidence="9 10">G13</strain>
    </source>
</reference>
<evidence type="ECO:0000256" key="7">
    <source>
        <dbReference type="RuleBase" id="RU363032"/>
    </source>
</evidence>
<keyword evidence="4 7" id="KW-0812">Transmembrane</keyword>
<dbReference type="Pfam" id="PF00528">
    <property type="entry name" value="BPD_transp_1"/>
    <property type="match status" value="1"/>
</dbReference>
<evidence type="ECO:0000256" key="4">
    <source>
        <dbReference type="ARBA" id="ARBA00022692"/>
    </source>
</evidence>
<feature type="transmembrane region" description="Helical" evidence="7">
    <location>
        <begin position="249"/>
        <end position="268"/>
    </location>
</feature>
<dbReference type="GO" id="GO:0005886">
    <property type="term" value="C:plasma membrane"/>
    <property type="evidence" value="ECO:0007669"/>
    <property type="project" value="UniProtKB-SubCell"/>
</dbReference>
<evidence type="ECO:0000256" key="2">
    <source>
        <dbReference type="ARBA" id="ARBA00022448"/>
    </source>
</evidence>
<dbReference type="SUPFAM" id="SSF161098">
    <property type="entry name" value="MetI-like"/>
    <property type="match status" value="1"/>
</dbReference>
<feature type="transmembrane region" description="Helical" evidence="7">
    <location>
        <begin position="68"/>
        <end position="94"/>
    </location>
</feature>
<dbReference type="InterPro" id="IPR000515">
    <property type="entry name" value="MetI-like"/>
</dbReference>
<evidence type="ECO:0000313" key="9">
    <source>
        <dbReference type="EMBL" id="TVX95926.1"/>
    </source>
</evidence>
<evidence type="ECO:0000256" key="1">
    <source>
        <dbReference type="ARBA" id="ARBA00004651"/>
    </source>
</evidence>
<keyword evidence="3" id="KW-1003">Cell membrane</keyword>
<keyword evidence="5 7" id="KW-1133">Transmembrane helix</keyword>
<dbReference type="AlphaFoldDB" id="A0A559J7V5"/>
<gene>
    <name evidence="9" type="ORF">FPZ45_22160</name>
</gene>
<comment type="similarity">
    <text evidence="7">Belongs to the binding-protein-dependent transport system permease family.</text>
</comment>
<dbReference type="GO" id="GO:0055085">
    <property type="term" value="P:transmembrane transport"/>
    <property type="evidence" value="ECO:0007669"/>
    <property type="project" value="InterPro"/>
</dbReference>
<dbReference type="PROSITE" id="PS50928">
    <property type="entry name" value="ABC_TM1"/>
    <property type="match status" value="1"/>
</dbReference>
<name>A0A559J7V5_9BACL</name>
<dbReference type="PANTHER" id="PTHR43744">
    <property type="entry name" value="ABC TRANSPORTER PERMEASE PROTEIN MG189-RELATED-RELATED"/>
    <property type="match status" value="1"/>
</dbReference>
<accession>A0A559J7V5</accession>
<evidence type="ECO:0000256" key="3">
    <source>
        <dbReference type="ARBA" id="ARBA00022475"/>
    </source>
</evidence>
<evidence type="ECO:0000256" key="6">
    <source>
        <dbReference type="ARBA" id="ARBA00023136"/>
    </source>
</evidence>
<feature type="transmembrane region" description="Helical" evidence="7">
    <location>
        <begin position="106"/>
        <end position="129"/>
    </location>
</feature>
<dbReference type="Gene3D" id="1.10.3720.10">
    <property type="entry name" value="MetI-like"/>
    <property type="match status" value="1"/>
</dbReference>
<keyword evidence="6 7" id="KW-0472">Membrane</keyword>
<feature type="transmembrane region" description="Helical" evidence="7">
    <location>
        <begin position="7"/>
        <end position="28"/>
    </location>
</feature>
<organism evidence="9 10">
    <name type="scientific">Cohnella terricola</name>
    <dbReference type="NCBI Taxonomy" id="1289167"/>
    <lineage>
        <taxon>Bacteria</taxon>
        <taxon>Bacillati</taxon>
        <taxon>Bacillota</taxon>
        <taxon>Bacilli</taxon>
        <taxon>Bacillales</taxon>
        <taxon>Paenibacillaceae</taxon>
        <taxon>Cohnella</taxon>
    </lineage>
</organism>
<evidence type="ECO:0000259" key="8">
    <source>
        <dbReference type="PROSITE" id="PS50928"/>
    </source>
</evidence>
<proteinExistence type="inferred from homology"/>
<feature type="transmembrane region" description="Helical" evidence="7">
    <location>
        <begin position="135"/>
        <end position="156"/>
    </location>
</feature>
<protein>
    <submittedName>
        <fullName evidence="9">Carbohydrate ABC transporter permease</fullName>
    </submittedName>
</protein>